<dbReference type="AlphaFoldDB" id="A0A6M3X9X0"/>
<dbReference type="EMBL" id="MT144603">
    <property type="protein sequence ID" value="QJH94634.1"/>
    <property type="molecule type" value="Genomic_DNA"/>
</dbReference>
<proteinExistence type="predicted"/>
<dbReference type="PROSITE" id="PS51257">
    <property type="entry name" value="PROKAR_LIPOPROTEIN"/>
    <property type="match status" value="1"/>
</dbReference>
<evidence type="ECO:0008006" key="3">
    <source>
        <dbReference type="Google" id="ProtNLM"/>
    </source>
</evidence>
<gene>
    <name evidence="2" type="ORF">TM448B00260_0038</name>
</gene>
<keyword evidence="1" id="KW-0175">Coiled coil</keyword>
<organism evidence="2">
    <name type="scientific">viral metagenome</name>
    <dbReference type="NCBI Taxonomy" id="1070528"/>
    <lineage>
        <taxon>unclassified sequences</taxon>
        <taxon>metagenomes</taxon>
        <taxon>organismal metagenomes</taxon>
    </lineage>
</organism>
<evidence type="ECO:0000313" key="2">
    <source>
        <dbReference type="EMBL" id="QJH94634.1"/>
    </source>
</evidence>
<protein>
    <recommendedName>
        <fullName evidence="3">Lysis protein</fullName>
    </recommendedName>
</protein>
<evidence type="ECO:0000256" key="1">
    <source>
        <dbReference type="SAM" id="Coils"/>
    </source>
</evidence>
<accession>A0A6M3X9X0</accession>
<name>A0A6M3X9X0_9ZZZZ</name>
<sequence>MLERLSSPLPSSLTLGLLACMVCAAASGGIAYGFGYRHAEALGAASLSDLKEKHARQASETAEANNVRLQQQVTRANLAEQQMFAVLDRLGTEQQPIQERIPHVTSTYRPAPAAAPEPVPHCVFTVGWLRDYNAALGVPGALAGPVTGSAGPAPWAAPGTDAELLESGVTPADILAHAQDYGRWARSLASQVTGLLTARETGTP</sequence>
<reference evidence="2" key="1">
    <citation type="submission" date="2020-03" db="EMBL/GenBank/DDBJ databases">
        <title>The deep terrestrial virosphere.</title>
        <authorList>
            <person name="Holmfeldt K."/>
            <person name="Nilsson E."/>
            <person name="Simone D."/>
            <person name="Lopez-Fernandez M."/>
            <person name="Wu X."/>
            <person name="de Brujin I."/>
            <person name="Lundin D."/>
            <person name="Andersson A."/>
            <person name="Bertilsson S."/>
            <person name="Dopson M."/>
        </authorList>
    </citation>
    <scope>NUCLEOTIDE SEQUENCE</scope>
    <source>
        <strain evidence="2">TM448B00260</strain>
    </source>
</reference>
<feature type="coiled-coil region" evidence="1">
    <location>
        <begin position="52"/>
        <end position="79"/>
    </location>
</feature>